<dbReference type="SUPFAM" id="SSF103088">
    <property type="entry name" value="OmpA-like"/>
    <property type="match status" value="1"/>
</dbReference>
<sequence length="74" mass="7990">MTNADRIRLANLTINVRTLPMRSDAIIYGYAFAGEHDPAALASRRAQTVAQFLTQMGVATDLLHVESSVVASNS</sequence>
<reference evidence="1 2" key="1">
    <citation type="submission" date="2016-01" db="EMBL/GenBank/DDBJ databases">
        <authorList>
            <person name="Oliw E.H."/>
        </authorList>
    </citation>
    <scope>NUCLEOTIDE SEQUENCE [LARGE SCALE GENOMIC DNA]</scope>
    <source>
        <strain evidence="1">LMG 27134</strain>
    </source>
</reference>
<dbReference type="Proteomes" id="UP000054683">
    <property type="component" value="Unassembled WGS sequence"/>
</dbReference>
<protein>
    <recommendedName>
        <fullName evidence="3">OmpA-like domain-containing protein</fullName>
    </recommendedName>
</protein>
<proteinExistence type="predicted"/>
<dbReference type="InterPro" id="IPR036737">
    <property type="entry name" value="OmpA-like_sf"/>
</dbReference>
<dbReference type="RefSeq" id="WP_062084958.1">
    <property type="nucleotide sequence ID" value="NZ_FCOK02000011.1"/>
</dbReference>
<dbReference type="AlphaFoldDB" id="A0A158GCN0"/>
<name>A0A158GCN0_9BURK</name>
<evidence type="ECO:0008006" key="3">
    <source>
        <dbReference type="Google" id="ProtNLM"/>
    </source>
</evidence>
<dbReference type="EMBL" id="FCOK02000011">
    <property type="protein sequence ID" value="SAL29140.1"/>
    <property type="molecule type" value="Genomic_DNA"/>
</dbReference>
<gene>
    <name evidence="1" type="ORF">AWB69_02293</name>
</gene>
<organism evidence="1 2">
    <name type="scientific">Caballeronia udeis</name>
    <dbReference type="NCBI Taxonomy" id="1232866"/>
    <lineage>
        <taxon>Bacteria</taxon>
        <taxon>Pseudomonadati</taxon>
        <taxon>Pseudomonadota</taxon>
        <taxon>Betaproteobacteria</taxon>
        <taxon>Burkholderiales</taxon>
        <taxon>Burkholderiaceae</taxon>
        <taxon>Caballeronia</taxon>
    </lineage>
</organism>
<accession>A0A158GCN0</accession>
<evidence type="ECO:0000313" key="2">
    <source>
        <dbReference type="Proteomes" id="UP000054683"/>
    </source>
</evidence>
<evidence type="ECO:0000313" key="1">
    <source>
        <dbReference type="EMBL" id="SAL29140.1"/>
    </source>
</evidence>